<reference evidence="5 6" key="1">
    <citation type="submission" date="2018-06" db="EMBL/GenBank/DDBJ databases">
        <authorList>
            <consortium name="Pathogen Informatics"/>
            <person name="Doyle S."/>
        </authorList>
    </citation>
    <scope>NUCLEOTIDE SEQUENCE [LARGE SCALE GENOMIC DNA]</scope>
    <source>
        <strain evidence="5 6">NCTC10283</strain>
    </source>
</reference>
<dbReference type="Pfam" id="PF00072">
    <property type="entry name" value="Response_reg"/>
    <property type="match status" value="1"/>
</dbReference>
<evidence type="ECO:0000313" key="6">
    <source>
        <dbReference type="Proteomes" id="UP000254209"/>
    </source>
</evidence>
<dbReference type="PROSITE" id="PS50110">
    <property type="entry name" value="RESPONSE_REGULATORY"/>
    <property type="match status" value="1"/>
</dbReference>
<dbReference type="AlphaFoldDB" id="A0A376BMY2"/>
<dbReference type="InterPro" id="IPR011006">
    <property type="entry name" value="CheY-like_superfamily"/>
</dbReference>
<dbReference type="InterPro" id="IPR001789">
    <property type="entry name" value="Sig_transdc_resp-reg_receiver"/>
</dbReference>
<gene>
    <name evidence="5" type="primary">cheY_1</name>
    <name evidence="5" type="ORF">NCTC10283_01119</name>
</gene>
<feature type="modified residue" description="4-aspartylphosphate" evidence="3">
    <location>
        <position position="53"/>
    </location>
</feature>
<protein>
    <submittedName>
        <fullName evidence="5">Chemotaxis protein CheY</fullName>
    </submittedName>
</protein>
<dbReference type="SUPFAM" id="SSF52172">
    <property type="entry name" value="CheY-like"/>
    <property type="match status" value="1"/>
</dbReference>
<organism evidence="5 6">
    <name type="scientific">Alysiella crassa</name>
    <dbReference type="NCBI Taxonomy" id="153491"/>
    <lineage>
        <taxon>Bacteria</taxon>
        <taxon>Pseudomonadati</taxon>
        <taxon>Pseudomonadota</taxon>
        <taxon>Betaproteobacteria</taxon>
        <taxon>Neisseriales</taxon>
        <taxon>Neisseriaceae</taxon>
        <taxon>Alysiella</taxon>
    </lineage>
</organism>
<dbReference type="InterPro" id="IPR050595">
    <property type="entry name" value="Bact_response_regulator"/>
</dbReference>
<keyword evidence="1 3" id="KW-0597">Phosphoprotein</keyword>
<accession>A0A376BMY2</accession>
<name>A0A376BMY2_9NEIS</name>
<dbReference type="Gene3D" id="3.40.50.2300">
    <property type="match status" value="1"/>
</dbReference>
<dbReference type="SMART" id="SM00448">
    <property type="entry name" value="REC"/>
    <property type="match status" value="1"/>
</dbReference>
<dbReference type="PANTHER" id="PTHR44591">
    <property type="entry name" value="STRESS RESPONSE REGULATOR PROTEIN 1"/>
    <property type="match status" value="1"/>
</dbReference>
<dbReference type="RefSeq" id="WP_245946718.1">
    <property type="nucleotide sequence ID" value="NZ_CP091519.2"/>
</dbReference>
<dbReference type="EMBL" id="UFSO01000002">
    <property type="protein sequence ID" value="SSY70993.1"/>
    <property type="molecule type" value="Genomic_DNA"/>
</dbReference>
<keyword evidence="2" id="KW-0902">Two-component regulatory system</keyword>
<evidence type="ECO:0000256" key="1">
    <source>
        <dbReference type="ARBA" id="ARBA00022553"/>
    </source>
</evidence>
<evidence type="ECO:0000259" key="4">
    <source>
        <dbReference type="PROSITE" id="PS50110"/>
    </source>
</evidence>
<dbReference type="PANTHER" id="PTHR44591:SF14">
    <property type="entry name" value="PROTEIN PILG"/>
    <property type="match status" value="1"/>
</dbReference>
<evidence type="ECO:0000256" key="3">
    <source>
        <dbReference type="PROSITE-ProRule" id="PRU00169"/>
    </source>
</evidence>
<proteinExistence type="predicted"/>
<sequence>MQRLMIVDDSQIIRNRIQRSMRYHSVEVVAEAADGEEAFELFKRYRPNVITMDLNMPKMGGLEAIKKIMEIDSRVSILVVSAMSDRKTGLRALQSGARGFIQKPFTDEQLVMAINKLITTKVRRG</sequence>
<evidence type="ECO:0000313" key="5">
    <source>
        <dbReference type="EMBL" id="SSY70993.1"/>
    </source>
</evidence>
<evidence type="ECO:0000256" key="2">
    <source>
        <dbReference type="ARBA" id="ARBA00023012"/>
    </source>
</evidence>
<dbReference type="Proteomes" id="UP000254209">
    <property type="component" value="Unassembled WGS sequence"/>
</dbReference>
<dbReference type="GO" id="GO:0000160">
    <property type="term" value="P:phosphorelay signal transduction system"/>
    <property type="evidence" value="ECO:0007669"/>
    <property type="project" value="UniProtKB-KW"/>
</dbReference>
<feature type="domain" description="Response regulatory" evidence="4">
    <location>
        <begin position="3"/>
        <end position="118"/>
    </location>
</feature>
<keyword evidence="6" id="KW-1185">Reference proteome</keyword>
<dbReference type="STRING" id="1120980.GCA_000745955_02158"/>